<dbReference type="Gene3D" id="1.10.10.10">
    <property type="entry name" value="Winged helix-like DNA-binding domain superfamily/Winged helix DNA-binding domain"/>
    <property type="match status" value="1"/>
</dbReference>
<dbReference type="PANTHER" id="PTHR43712:SF2">
    <property type="entry name" value="O-METHYLTRANSFERASE CICE"/>
    <property type="match status" value="1"/>
</dbReference>
<evidence type="ECO:0000256" key="3">
    <source>
        <dbReference type="ARBA" id="ARBA00022691"/>
    </source>
</evidence>
<dbReference type="Pfam" id="PF00891">
    <property type="entry name" value="Methyltransf_2"/>
    <property type="match status" value="1"/>
</dbReference>
<dbReference type="PROSITE" id="PS51683">
    <property type="entry name" value="SAM_OMT_II"/>
    <property type="match status" value="1"/>
</dbReference>
<evidence type="ECO:0000259" key="4">
    <source>
        <dbReference type="Pfam" id="PF00891"/>
    </source>
</evidence>
<proteinExistence type="predicted"/>
<gene>
    <name evidence="6" type="ORF">CA915-11</name>
</gene>
<dbReference type="Gene3D" id="3.40.50.150">
    <property type="entry name" value="Vaccinia Virus protein VP39"/>
    <property type="match status" value="1"/>
</dbReference>
<evidence type="ECO:0000256" key="2">
    <source>
        <dbReference type="ARBA" id="ARBA00022679"/>
    </source>
</evidence>
<dbReference type="Gene3D" id="1.20.58.1390">
    <property type="match status" value="1"/>
</dbReference>
<dbReference type="InterPro" id="IPR036390">
    <property type="entry name" value="WH_DNA-bd_sf"/>
</dbReference>
<dbReference type="CDD" id="cd02440">
    <property type="entry name" value="AdoMet_MTases"/>
    <property type="match status" value="1"/>
</dbReference>
<dbReference type="EMBL" id="HM486076">
    <property type="protein sequence ID" value="ADU56132.1"/>
    <property type="molecule type" value="Genomic_DNA"/>
</dbReference>
<dbReference type="InterPro" id="IPR036388">
    <property type="entry name" value="WH-like_DNA-bd_sf"/>
</dbReference>
<evidence type="ECO:0008006" key="7">
    <source>
        <dbReference type="Google" id="ProtNLM"/>
    </source>
</evidence>
<dbReference type="GO" id="GO:0008171">
    <property type="term" value="F:O-methyltransferase activity"/>
    <property type="evidence" value="ECO:0007669"/>
    <property type="project" value="InterPro"/>
</dbReference>
<dbReference type="InterPro" id="IPR012967">
    <property type="entry name" value="COMT_dimerisation"/>
</dbReference>
<evidence type="ECO:0000256" key="1">
    <source>
        <dbReference type="ARBA" id="ARBA00022603"/>
    </source>
</evidence>
<feature type="domain" description="O-methyltransferase C-terminal" evidence="4">
    <location>
        <begin position="134"/>
        <end position="346"/>
    </location>
</feature>
<protein>
    <recommendedName>
        <fullName evidence="7">O-methyltransferase domain-containing protein</fullName>
    </recommendedName>
</protein>
<feature type="domain" description="O-methyltransferase dimerisation" evidence="5">
    <location>
        <begin position="40"/>
        <end position="112"/>
    </location>
</feature>
<keyword evidence="2" id="KW-0808">Transferase</keyword>
<dbReference type="SUPFAM" id="SSF53335">
    <property type="entry name" value="S-adenosyl-L-methionine-dependent methyltransferases"/>
    <property type="match status" value="1"/>
</dbReference>
<dbReference type="InterPro" id="IPR016461">
    <property type="entry name" value="COMT-like"/>
</dbReference>
<dbReference type="AlphaFoldDB" id="E9L1Q3"/>
<keyword evidence="3" id="KW-0949">S-adenosyl-L-methionine</keyword>
<evidence type="ECO:0000313" key="6">
    <source>
        <dbReference type="EMBL" id="ADU56132.1"/>
    </source>
</evidence>
<keyword evidence="1" id="KW-0489">Methyltransferase</keyword>
<evidence type="ECO:0000259" key="5">
    <source>
        <dbReference type="Pfam" id="PF08100"/>
    </source>
</evidence>
<accession>E9L1Q3</accession>
<sequence>MMRIADLTGREAYAQERIRLMSELRESDDVYRRFQLIVNGPALFNAVVTGVELGVFDFLSGNGRATAAELAGFTAMEPHKMRVLLLGLTASGLVTKTGDGYTNHPVAERLLAATGPESWRHILRSWKTLYYPAFYHMTAALTAGTNSTISAHEGTEGTLYERLAHDAELADIFHAAMSAFTLQTMPGLIEHLDVAQSRHLLDVGAGAGTNCAHLLGAHENLTATLLDLPNVMDMAKTGLPDDLAGRVTFYSADMLADPFPAGADHVLFSHVLDTVSAEQAVLLLAKAFEVLPSGGKVSVYGFSAADDERGGPLAARLSLYLNVLATGRGMAWPVPEMVGWLRQAGFAEIDTTDDLPYEHALVVGTKP</sequence>
<dbReference type="InterPro" id="IPR001077">
    <property type="entry name" value="COMT_C"/>
</dbReference>
<dbReference type="InterPro" id="IPR029063">
    <property type="entry name" value="SAM-dependent_MTases_sf"/>
</dbReference>
<dbReference type="PIRSF" id="PIRSF005739">
    <property type="entry name" value="O-mtase"/>
    <property type="match status" value="1"/>
</dbReference>
<organism evidence="6">
    <name type="scientific">uncultured organism CA915</name>
    <dbReference type="NCBI Taxonomy" id="941422"/>
    <lineage>
        <taxon>unclassified sequences</taxon>
        <taxon>environmental samples</taxon>
    </lineage>
</organism>
<dbReference type="Pfam" id="PF08100">
    <property type="entry name" value="Dimerisation"/>
    <property type="match status" value="1"/>
</dbReference>
<dbReference type="PANTHER" id="PTHR43712">
    <property type="entry name" value="PUTATIVE (AFU_ORTHOLOGUE AFUA_4G14580)-RELATED"/>
    <property type="match status" value="1"/>
</dbReference>
<dbReference type="SUPFAM" id="SSF46785">
    <property type="entry name" value="Winged helix' DNA-binding domain"/>
    <property type="match status" value="1"/>
</dbReference>
<reference evidence="6" key="1">
    <citation type="journal article" date="2010" name="J. Am. Chem. Soc.">
        <title>Tailoring enzyme-rich environmental DNA clones: a source of enzymes for generating libraries of unnatural natural products.</title>
        <authorList>
            <person name="Banik J.J."/>
            <person name="Craig J.W."/>
            <person name="Calle P.Y."/>
            <person name="Brady S.F."/>
        </authorList>
    </citation>
    <scope>NUCLEOTIDE SEQUENCE</scope>
</reference>
<name>E9L1Q3_9ZZZZ</name>
<dbReference type="GO" id="GO:0032259">
    <property type="term" value="P:methylation"/>
    <property type="evidence" value="ECO:0007669"/>
    <property type="project" value="UniProtKB-KW"/>
</dbReference>
<dbReference type="GO" id="GO:0046983">
    <property type="term" value="F:protein dimerization activity"/>
    <property type="evidence" value="ECO:0007669"/>
    <property type="project" value="InterPro"/>
</dbReference>